<keyword evidence="3" id="KW-1185">Reference proteome</keyword>
<proteinExistence type="predicted"/>
<feature type="region of interest" description="Disordered" evidence="1">
    <location>
        <begin position="1"/>
        <end position="23"/>
    </location>
</feature>
<dbReference type="Proteomes" id="UP000219050">
    <property type="component" value="Chromosome"/>
</dbReference>
<accession>A0A291LZS7</accession>
<evidence type="ECO:0000313" key="3">
    <source>
        <dbReference type="Proteomes" id="UP000219050"/>
    </source>
</evidence>
<dbReference type="OrthoDB" id="8450244at2"/>
<name>A0A291LZS7_9RHOB</name>
<reference evidence="2 3" key="1">
    <citation type="submission" date="2017-05" db="EMBL/GenBank/DDBJ databases">
        <title>Comparative genomic and metabolic analysis of manganese-oxidizing mechanisms in Celeribater manganoxidans DY25T: its adaption to the environment of polymetallic nodule.</title>
        <authorList>
            <person name="Wang X."/>
        </authorList>
    </citation>
    <scope>NUCLEOTIDE SEQUENCE [LARGE SCALE GENOMIC DNA]</scope>
    <source>
        <strain evidence="2 3">DY25</strain>
    </source>
</reference>
<sequence length="86" mass="9352">MTGHVIRIERTQPRDGIAEEPDFGPKGYCLGDPKFGSAKHHAENAVYVKTLNEAADLVSSGFSLRMTGKGKRASLVSPRGLRIIRS</sequence>
<feature type="compositionally biased region" description="Basic and acidic residues" evidence="1">
    <location>
        <begin position="1"/>
        <end position="17"/>
    </location>
</feature>
<dbReference type="RefSeq" id="WP_097373442.1">
    <property type="nucleotide sequence ID" value="NZ_CP021404.1"/>
</dbReference>
<dbReference type="AlphaFoldDB" id="A0A291LZS7"/>
<dbReference type="KEGG" id="cmag:CBW24_09515"/>
<gene>
    <name evidence="2" type="ORF">CBW24_09515</name>
</gene>
<evidence type="ECO:0000313" key="2">
    <source>
        <dbReference type="EMBL" id="ATI42226.1"/>
    </source>
</evidence>
<evidence type="ECO:0000256" key="1">
    <source>
        <dbReference type="SAM" id="MobiDB-lite"/>
    </source>
</evidence>
<protein>
    <submittedName>
        <fullName evidence="2">Uncharacterized protein</fullName>
    </submittedName>
</protein>
<organism evidence="2 3">
    <name type="scientific">Pacificitalea manganoxidans</name>
    <dbReference type="NCBI Taxonomy" id="1411902"/>
    <lineage>
        <taxon>Bacteria</taxon>
        <taxon>Pseudomonadati</taxon>
        <taxon>Pseudomonadota</taxon>
        <taxon>Alphaproteobacteria</taxon>
        <taxon>Rhodobacterales</taxon>
        <taxon>Paracoccaceae</taxon>
        <taxon>Pacificitalea</taxon>
    </lineage>
</organism>
<dbReference type="EMBL" id="CP021404">
    <property type="protein sequence ID" value="ATI42226.1"/>
    <property type="molecule type" value="Genomic_DNA"/>
</dbReference>